<keyword evidence="12" id="KW-0762">Sugar transport</keyword>
<keyword evidence="7" id="KW-0418">Kinase</keyword>
<evidence type="ECO:0000256" key="3">
    <source>
        <dbReference type="ARBA" id="ARBA00022490"/>
    </source>
</evidence>
<dbReference type="PROSITE" id="PS51094">
    <property type="entry name" value="PTS_EIIA_TYPE_2"/>
    <property type="match status" value="1"/>
</dbReference>
<dbReference type="InterPro" id="IPR002178">
    <property type="entry name" value="PTS_EIIA_type-2_dom"/>
</dbReference>
<evidence type="ECO:0000259" key="11">
    <source>
        <dbReference type="PROSITE" id="PS51094"/>
    </source>
</evidence>
<accession>A0ABV4D452</accession>
<gene>
    <name evidence="12" type="ORF">AALA52_08725</name>
</gene>
<feature type="domain" description="PTS EIIA type-2" evidence="11">
    <location>
        <begin position="6"/>
        <end position="147"/>
    </location>
</feature>
<dbReference type="SUPFAM" id="SSF55804">
    <property type="entry name" value="Phoshotransferase/anion transport protein"/>
    <property type="match status" value="1"/>
</dbReference>
<name>A0ABV4D452_9LACT</name>
<evidence type="ECO:0000256" key="8">
    <source>
        <dbReference type="ARBA" id="ARBA00037387"/>
    </source>
</evidence>
<organism evidence="12 13">
    <name type="scientific">Lactococcus ileimucosae</name>
    <dbReference type="NCBI Taxonomy" id="2941329"/>
    <lineage>
        <taxon>Bacteria</taxon>
        <taxon>Bacillati</taxon>
        <taxon>Bacillota</taxon>
        <taxon>Bacilli</taxon>
        <taxon>Lactobacillales</taxon>
        <taxon>Streptococcaceae</taxon>
        <taxon>Lactococcus</taxon>
    </lineage>
</organism>
<dbReference type="Gene3D" id="3.40.930.10">
    <property type="entry name" value="Mannitol-specific EII, Chain A"/>
    <property type="match status" value="1"/>
</dbReference>
<keyword evidence="13" id="KW-1185">Reference proteome</keyword>
<dbReference type="Proteomes" id="UP001565283">
    <property type="component" value="Unassembled WGS sequence"/>
</dbReference>
<dbReference type="InterPro" id="IPR051351">
    <property type="entry name" value="Ascorbate-PTS_EIIA_comp"/>
</dbReference>
<dbReference type="RefSeq" id="WP_369948728.1">
    <property type="nucleotide sequence ID" value="NZ_JBCLSH010000039.1"/>
</dbReference>
<evidence type="ECO:0000256" key="5">
    <source>
        <dbReference type="ARBA" id="ARBA00022679"/>
    </source>
</evidence>
<evidence type="ECO:0000313" key="12">
    <source>
        <dbReference type="EMBL" id="MEY8444313.1"/>
    </source>
</evidence>
<dbReference type="CDD" id="cd00211">
    <property type="entry name" value="PTS_IIA_fru"/>
    <property type="match status" value="1"/>
</dbReference>
<sequence length="152" mass="17376">MKKREKEIFNPYIQFKDKVETWQEAIRCAAQPLLENGLIEERYIDAMIQNVIEHGEYIVLVPKVALPHARPESGAKATAVSILRLEEGVAFSETEDVSLIICLATRNNTEHLELLTQISSLIDDEEKVELLLETKEKQAFIEKANEIIQKET</sequence>
<proteinExistence type="predicted"/>
<dbReference type="EMBL" id="JBCLSH010000039">
    <property type="protein sequence ID" value="MEY8444313.1"/>
    <property type="molecule type" value="Genomic_DNA"/>
</dbReference>
<dbReference type="PANTHER" id="PTHR36203">
    <property type="entry name" value="ASCORBATE-SPECIFIC PTS SYSTEM EIIA COMPONENT"/>
    <property type="match status" value="1"/>
</dbReference>
<evidence type="ECO:0000256" key="2">
    <source>
        <dbReference type="ARBA" id="ARBA00022448"/>
    </source>
</evidence>
<comment type="function">
    <text evidence="8">The phosphoenolpyruvate-dependent sugar phosphotransferase system (sugar PTS), a major carbohydrate active transport system, catalyzes the phosphorylation of incoming sugar substrates concomitantly with their translocation across the cell membrane. The enzyme II UlaABC PTS system is involved in ascorbate transport.</text>
</comment>
<evidence type="ECO:0000256" key="1">
    <source>
        <dbReference type="ARBA" id="ARBA00004496"/>
    </source>
</evidence>
<evidence type="ECO:0000256" key="10">
    <source>
        <dbReference type="ARBA" id="ARBA00042072"/>
    </source>
</evidence>
<keyword evidence="2" id="KW-0813">Transport</keyword>
<keyword evidence="3" id="KW-0963">Cytoplasm</keyword>
<protein>
    <recommendedName>
        <fullName evidence="9">Ascorbate-specific PTS system EIIA component</fullName>
    </recommendedName>
    <alternativeName>
        <fullName evidence="10">Ascorbate-specific phosphotransferase enzyme IIA component</fullName>
    </alternativeName>
</protein>
<evidence type="ECO:0000256" key="6">
    <source>
        <dbReference type="ARBA" id="ARBA00022683"/>
    </source>
</evidence>
<dbReference type="InterPro" id="IPR016152">
    <property type="entry name" value="PTrfase/Anion_transptr"/>
</dbReference>
<evidence type="ECO:0000313" key="13">
    <source>
        <dbReference type="Proteomes" id="UP001565283"/>
    </source>
</evidence>
<evidence type="ECO:0000256" key="4">
    <source>
        <dbReference type="ARBA" id="ARBA00022553"/>
    </source>
</evidence>
<dbReference type="PANTHER" id="PTHR36203:SF1">
    <property type="entry name" value="ASCORBATE-SPECIFIC PTS SYSTEM EIIA COMPONENT"/>
    <property type="match status" value="1"/>
</dbReference>
<reference evidence="12 13" key="1">
    <citation type="submission" date="2024-03" db="EMBL/GenBank/DDBJ databases">
        <title>Mouse gut bacterial collection (mGBC) of GemPharmatech.</title>
        <authorList>
            <person name="He Y."/>
            <person name="Dong L."/>
            <person name="Wu D."/>
            <person name="Gao X."/>
            <person name="Lin Z."/>
        </authorList>
    </citation>
    <scope>NUCLEOTIDE SEQUENCE [LARGE SCALE GENOMIC DNA]</scope>
    <source>
        <strain evidence="12 13">61-15</strain>
    </source>
</reference>
<keyword evidence="5" id="KW-0808">Transferase</keyword>
<dbReference type="Pfam" id="PF00359">
    <property type="entry name" value="PTS_EIIA_2"/>
    <property type="match status" value="1"/>
</dbReference>
<evidence type="ECO:0000256" key="7">
    <source>
        <dbReference type="ARBA" id="ARBA00022777"/>
    </source>
</evidence>
<comment type="subcellular location">
    <subcellularLocation>
        <location evidence="1">Cytoplasm</location>
    </subcellularLocation>
</comment>
<keyword evidence="6" id="KW-0598">Phosphotransferase system</keyword>
<keyword evidence="4" id="KW-0597">Phosphoprotein</keyword>
<comment type="caution">
    <text evidence="12">The sequence shown here is derived from an EMBL/GenBank/DDBJ whole genome shotgun (WGS) entry which is preliminary data.</text>
</comment>
<evidence type="ECO:0000256" key="9">
    <source>
        <dbReference type="ARBA" id="ARBA00041175"/>
    </source>
</evidence>